<feature type="region of interest" description="Disordered" evidence="1">
    <location>
        <begin position="23"/>
        <end position="56"/>
    </location>
</feature>
<dbReference type="EMBL" id="JAHLUH010000001">
    <property type="protein sequence ID" value="KAG7730354.1"/>
    <property type="molecule type" value="Genomic_DNA"/>
</dbReference>
<evidence type="ECO:0000313" key="3">
    <source>
        <dbReference type="Proteomes" id="UP000738402"/>
    </source>
</evidence>
<proteinExistence type="predicted"/>
<sequence>MQPESNGVRRFTGFAEPHWECSSFEKENGREHASSEAETRLDNSVRDDHIPLGVDQGRGWRGGSDFGHLRVSTVGWGLRGQATSGSGSMQSGRRRRKIIMKVCCVEQRLGSVALERQINGGGAESIIVYFFPWFRHIR</sequence>
<name>A0AAN6I2P1_9ASCO</name>
<reference evidence="2" key="1">
    <citation type="journal article" date="2021" name="G3 (Bethesda)">
        <title>Genomic diversity, chromosomal rearrangements, and interspecies hybridization in the ogataea polymorpha species complex.</title>
        <authorList>
            <person name="Hanson S.J."/>
            <person name="Cinneide E.O."/>
            <person name="Salzberg L.I."/>
            <person name="Wolfe K.H."/>
            <person name="McGowan J."/>
            <person name="Fitzpatrick D.A."/>
            <person name="Matlin K."/>
        </authorList>
    </citation>
    <scope>NUCLEOTIDE SEQUENCE</scope>
    <source>
        <strain evidence="2">83-405-1</strain>
    </source>
</reference>
<organism evidence="2 3">
    <name type="scientific">Ogataea haglerorum</name>
    <dbReference type="NCBI Taxonomy" id="1937702"/>
    <lineage>
        <taxon>Eukaryota</taxon>
        <taxon>Fungi</taxon>
        <taxon>Dikarya</taxon>
        <taxon>Ascomycota</taxon>
        <taxon>Saccharomycotina</taxon>
        <taxon>Pichiomycetes</taxon>
        <taxon>Pichiales</taxon>
        <taxon>Pichiaceae</taxon>
        <taxon>Ogataea</taxon>
    </lineage>
</organism>
<evidence type="ECO:0000313" key="2">
    <source>
        <dbReference type="EMBL" id="KAG7730354.1"/>
    </source>
</evidence>
<evidence type="ECO:0000256" key="1">
    <source>
        <dbReference type="SAM" id="MobiDB-lite"/>
    </source>
</evidence>
<dbReference type="AlphaFoldDB" id="A0AAN6I2P1"/>
<comment type="caution">
    <text evidence="2">The sequence shown here is derived from an EMBL/GenBank/DDBJ whole genome shotgun (WGS) entry which is preliminary data.</text>
</comment>
<accession>A0AAN6I2P1</accession>
<dbReference type="Proteomes" id="UP000738402">
    <property type="component" value="Unassembled WGS sequence"/>
</dbReference>
<gene>
    <name evidence="2" type="ORF">KL933_000149</name>
</gene>
<protein>
    <submittedName>
        <fullName evidence="2">Uncharacterized protein</fullName>
    </submittedName>
</protein>
<feature type="compositionally biased region" description="Basic and acidic residues" evidence="1">
    <location>
        <begin position="23"/>
        <end position="50"/>
    </location>
</feature>